<evidence type="ECO:0000313" key="8">
    <source>
        <dbReference type="EMBL" id="UUV98776.1"/>
    </source>
</evidence>
<dbReference type="SUPFAM" id="SSF53383">
    <property type="entry name" value="PLP-dependent transferases"/>
    <property type="match status" value="1"/>
</dbReference>
<keyword evidence="3" id="KW-0663">Pyridoxal phosphate</keyword>
<dbReference type="Pfam" id="PF00155">
    <property type="entry name" value="Aminotran_1_2"/>
    <property type="match status" value="1"/>
</dbReference>
<organism evidence="8 9">
    <name type="scientific">Vagococcus luciliae</name>
    <dbReference type="NCBI Taxonomy" id="2920380"/>
    <lineage>
        <taxon>Bacteria</taxon>
        <taxon>Bacillati</taxon>
        <taxon>Bacillota</taxon>
        <taxon>Bacilli</taxon>
        <taxon>Lactobacillales</taxon>
        <taxon>Enterococcaceae</taxon>
        <taxon>Vagococcus</taxon>
    </lineage>
</organism>
<dbReference type="PANTHER" id="PTHR46577:SF2">
    <property type="entry name" value="TRANSCRIPTIONAL REGULATORY PROTEIN"/>
    <property type="match status" value="1"/>
</dbReference>
<evidence type="ECO:0000256" key="5">
    <source>
        <dbReference type="ARBA" id="ARBA00023125"/>
    </source>
</evidence>
<dbReference type="InterPro" id="IPR015424">
    <property type="entry name" value="PyrdxlP-dep_Trfase"/>
</dbReference>
<keyword evidence="5" id="KW-0238">DNA-binding</keyword>
<feature type="domain" description="HTH gntR-type" evidence="7">
    <location>
        <begin position="11"/>
        <end position="79"/>
    </location>
</feature>
<proteinExistence type="inferred from homology"/>
<dbReference type="Pfam" id="PF00392">
    <property type="entry name" value="GntR"/>
    <property type="match status" value="1"/>
</dbReference>
<evidence type="ECO:0000256" key="2">
    <source>
        <dbReference type="ARBA" id="ARBA00022576"/>
    </source>
</evidence>
<dbReference type="InterPro" id="IPR015422">
    <property type="entry name" value="PyrdxlP-dep_Trfase_small"/>
</dbReference>
<dbReference type="InterPro" id="IPR000524">
    <property type="entry name" value="Tscrpt_reg_HTH_GntR"/>
</dbReference>
<reference evidence="8" key="2">
    <citation type="submission" date="2022-08" db="EMBL/GenBank/DDBJ databases">
        <authorList>
            <person name="Poehlein A."/>
            <person name="Guzman J."/>
            <person name="Daniel R."/>
            <person name="Vilcinskas A."/>
        </authorList>
    </citation>
    <scope>NUCLEOTIDE SEQUENCE</scope>
    <source>
        <strain evidence="8">G314FT</strain>
    </source>
</reference>
<dbReference type="InterPro" id="IPR051446">
    <property type="entry name" value="HTH_trans_reg/aminotransferase"/>
</dbReference>
<evidence type="ECO:0000313" key="9">
    <source>
        <dbReference type="Proteomes" id="UP001058273"/>
    </source>
</evidence>
<keyword evidence="2" id="KW-0808">Transferase</keyword>
<dbReference type="Gene3D" id="1.10.10.10">
    <property type="entry name" value="Winged helix-like DNA-binding domain superfamily/Winged helix DNA-binding domain"/>
    <property type="match status" value="1"/>
</dbReference>
<keyword evidence="6" id="KW-0804">Transcription</keyword>
<keyword evidence="2" id="KW-0032">Aminotransferase</keyword>
<dbReference type="PROSITE" id="PS50949">
    <property type="entry name" value="HTH_GNTR"/>
    <property type="match status" value="1"/>
</dbReference>
<dbReference type="RefSeq" id="WP_257702283.1">
    <property type="nucleotide sequence ID" value="NZ_CP102451.1"/>
</dbReference>
<gene>
    <name evidence="8" type="primary">norG</name>
    <name evidence="8" type="ORF">G314FT_09300</name>
</gene>
<evidence type="ECO:0000256" key="6">
    <source>
        <dbReference type="ARBA" id="ARBA00023163"/>
    </source>
</evidence>
<name>A0ABY5NYP0_9ENTE</name>
<dbReference type="CDD" id="cd00609">
    <property type="entry name" value="AAT_like"/>
    <property type="match status" value="1"/>
</dbReference>
<reference evidence="8" key="1">
    <citation type="submission" date="2022-08" db="EMBL/GenBank/DDBJ databases">
        <title>Genome sequence of Vagococcus luciliae DSM 112651.</title>
        <authorList>
            <person name="Juan G."/>
            <person name="Anja P."/>
            <person name="Rolf D."/>
            <person name="Kampfer P."/>
            <person name="Vilcinskas A."/>
        </authorList>
    </citation>
    <scope>NUCLEOTIDE SEQUENCE</scope>
    <source>
        <strain evidence="8">G314FT</strain>
    </source>
</reference>
<dbReference type="Gene3D" id="3.40.640.10">
    <property type="entry name" value="Type I PLP-dependent aspartate aminotransferase-like (Major domain)"/>
    <property type="match status" value="1"/>
</dbReference>
<evidence type="ECO:0000256" key="3">
    <source>
        <dbReference type="ARBA" id="ARBA00022898"/>
    </source>
</evidence>
<dbReference type="CDD" id="cd07377">
    <property type="entry name" value="WHTH_GntR"/>
    <property type="match status" value="1"/>
</dbReference>
<protein>
    <submittedName>
        <fullName evidence="8">HTH-type transcriptional regulator NorG</fullName>
    </submittedName>
</protein>
<keyword evidence="9" id="KW-1185">Reference proteome</keyword>
<comment type="similarity">
    <text evidence="1">In the C-terminal section; belongs to the class-I pyridoxal-phosphate-dependent aminotransferase family.</text>
</comment>
<dbReference type="EMBL" id="CP102451">
    <property type="protein sequence ID" value="UUV98776.1"/>
    <property type="molecule type" value="Genomic_DNA"/>
</dbReference>
<sequence>MEIKINKSSHTPLYRQIMNQLINQISDGILYEGYRLPSERTLANQLLINRSTVVRAYDELEAQGFVEKKASSGTYILSQSGEKQENHLRRIIQYNDLKYQKSEYEQQLEKLLLNDKYSVLDGYTGELPYSLIPNISLPNVNWQSFLSEEVSNLGYLPLRNKIAQLVYDMYSHYPKSQELMLTAGGQQSLVLLIQALLKSGDTVAVEDPSFFNGISVLNAMSIKVIKIPVDQDGMCVSDLEKAVKKQNIQLILTNPNFQNPTGTTMSLTRRKKLIELCHMYRIPIIEDDVFGQLSFHSPNQYPLLKEMAPQSVIYIGSLSKILGSRMQLGWIEAPSYVLDEVVKLRDEYETQLNIFPQVMASFALTNPNFSKKLSLLQETLKNRMIYFVNLLQMTLSKDIDFTLPKGGYYIWLTYNRRILTKEDWLLLIDSHLAVLPSFTITKSSQSCRVNIARLDKKKMDLFVLKLKEIVLQWNKQIPE</sequence>
<dbReference type="InterPro" id="IPR036388">
    <property type="entry name" value="WH-like_DNA-bd_sf"/>
</dbReference>
<evidence type="ECO:0000256" key="1">
    <source>
        <dbReference type="ARBA" id="ARBA00005384"/>
    </source>
</evidence>
<keyword evidence="4" id="KW-0805">Transcription regulation</keyword>
<dbReference type="SMART" id="SM00345">
    <property type="entry name" value="HTH_GNTR"/>
    <property type="match status" value="1"/>
</dbReference>
<dbReference type="Gene3D" id="3.90.1150.10">
    <property type="entry name" value="Aspartate Aminotransferase, domain 1"/>
    <property type="match status" value="1"/>
</dbReference>
<dbReference type="PRINTS" id="PR00035">
    <property type="entry name" value="HTHGNTR"/>
</dbReference>
<dbReference type="SUPFAM" id="SSF46785">
    <property type="entry name" value="Winged helix' DNA-binding domain"/>
    <property type="match status" value="1"/>
</dbReference>
<dbReference type="InterPro" id="IPR036390">
    <property type="entry name" value="WH_DNA-bd_sf"/>
</dbReference>
<evidence type="ECO:0000256" key="4">
    <source>
        <dbReference type="ARBA" id="ARBA00023015"/>
    </source>
</evidence>
<dbReference type="InterPro" id="IPR015421">
    <property type="entry name" value="PyrdxlP-dep_Trfase_major"/>
</dbReference>
<evidence type="ECO:0000259" key="7">
    <source>
        <dbReference type="PROSITE" id="PS50949"/>
    </source>
</evidence>
<dbReference type="InterPro" id="IPR004839">
    <property type="entry name" value="Aminotransferase_I/II_large"/>
</dbReference>
<dbReference type="PANTHER" id="PTHR46577">
    <property type="entry name" value="HTH-TYPE TRANSCRIPTIONAL REGULATORY PROTEIN GABR"/>
    <property type="match status" value="1"/>
</dbReference>
<dbReference type="Proteomes" id="UP001058273">
    <property type="component" value="Chromosome"/>
</dbReference>
<accession>A0ABY5NYP0</accession>